<accession>A0A395JN06</accession>
<dbReference type="OrthoDB" id="9814777at2"/>
<dbReference type="Gene3D" id="2.60.120.620">
    <property type="entry name" value="q2cbj1_9rhob like domain"/>
    <property type="match status" value="1"/>
</dbReference>
<dbReference type="PANTHER" id="PTHR20883:SF48">
    <property type="entry name" value="ECTOINE DIOXYGENASE"/>
    <property type="match status" value="1"/>
</dbReference>
<sequence>MTEIVRLQPANTMLTHAQIQQFKIDGYLVLPQILNERQRFELRALCQAHLDKRIEPFELEADVQYPGSPTSKDASGGNTIRRLLLAYQRDALFRSYAEAPEIIAAISKILDCDTVLLNPNHHNCVMTKQPQYSSETMWHRDTRYWNFSDKYLINAWFALGDEQLENGAMKILPGSHRWDVRESALDEAQFLRIDHPDNRDRLPTQRLVPLNAGDVLLFSAHCFHAAGKNTTTKPKFSMVYTYHAESTQPIAGTHSASRPEIPLALK</sequence>
<evidence type="ECO:0000256" key="1">
    <source>
        <dbReference type="ARBA" id="ARBA00001954"/>
    </source>
</evidence>
<gene>
    <name evidence="2" type="ORF">DFR28_102401</name>
</gene>
<reference evidence="2 3" key="1">
    <citation type="submission" date="2018-06" db="EMBL/GenBank/DDBJ databases">
        <title>Genomic Encyclopedia of Type Strains, Phase IV (KMG-IV): sequencing the most valuable type-strain genomes for metagenomic binning, comparative biology and taxonomic classification.</title>
        <authorList>
            <person name="Goeker M."/>
        </authorList>
    </citation>
    <scope>NUCLEOTIDE SEQUENCE [LARGE SCALE GENOMIC DNA]</scope>
    <source>
        <strain evidence="2 3">DSM 24032</strain>
    </source>
</reference>
<proteinExistence type="predicted"/>
<dbReference type="Proteomes" id="UP000253083">
    <property type="component" value="Unassembled WGS sequence"/>
</dbReference>
<dbReference type="EMBL" id="QNRT01000002">
    <property type="protein sequence ID" value="RBP50984.1"/>
    <property type="molecule type" value="Genomic_DNA"/>
</dbReference>
<dbReference type="SUPFAM" id="SSF51197">
    <property type="entry name" value="Clavaminate synthase-like"/>
    <property type="match status" value="1"/>
</dbReference>
<dbReference type="RefSeq" id="WP_113953791.1">
    <property type="nucleotide sequence ID" value="NZ_QNRT01000002.1"/>
</dbReference>
<evidence type="ECO:0000313" key="3">
    <source>
        <dbReference type="Proteomes" id="UP000253083"/>
    </source>
</evidence>
<protein>
    <submittedName>
        <fullName evidence="2">Phytanoyl-CoA hydroxylase</fullName>
    </submittedName>
</protein>
<comment type="caution">
    <text evidence="2">The sequence shown here is derived from an EMBL/GenBank/DDBJ whole genome shotgun (WGS) entry which is preliminary data.</text>
</comment>
<dbReference type="InParanoid" id="A0A395JN06"/>
<dbReference type="AlphaFoldDB" id="A0A395JN06"/>
<keyword evidence="3" id="KW-1185">Reference proteome</keyword>
<dbReference type="Pfam" id="PF05721">
    <property type="entry name" value="PhyH"/>
    <property type="match status" value="1"/>
</dbReference>
<dbReference type="InterPro" id="IPR008775">
    <property type="entry name" value="Phytyl_CoA_dOase-like"/>
</dbReference>
<organism evidence="2 3">
    <name type="scientific">Arenicella xantha</name>
    <dbReference type="NCBI Taxonomy" id="644221"/>
    <lineage>
        <taxon>Bacteria</taxon>
        <taxon>Pseudomonadati</taxon>
        <taxon>Pseudomonadota</taxon>
        <taxon>Gammaproteobacteria</taxon>
        <taxon>Arenicellales</taxon>
        <taxon>Arenicellaceae</taxon>
        <taxon>Arenicella</taxon>
    </lineage>
</organism>
<evidence type="ECO:0000313" key="2">
    <source>
        <dbReference type="EMBL" id="RBP50984.1"/>
    </source>
</evidence>
<dbReference type="PANTHER" id="PTHR20883">
    <property type="entry name" value="PHYTANOYL-COA DIOXYGENASE DOMAIN CONTAINING 1"/>
    <property type="match status" value="1"/>
</dbReference>
<comment type="cofactor">
    <cofactor evidence="1">
        <name>Fe(2+)</name>
        <dbReference type="ChEBI" id="CHEBI:29033"/>
    </cofactor>
</comment>
<dbReference type="GO" id="GO:0005506">
    <property type="term" value="F:iron ion binding"/>
    <property type="evidence" value="ECO:0007669"/>
    <property type="project" value="UniProtKB-ARBA"/>
</dbReference>
<dbReference type="GO" id="GO:0016706">
    <property type="term" value="F:2-oxoglutarate-dependent dioxygenase activity"/>
    <property type="evidence" value="ECO:0007669"/>
    <property type="project" value="UniProtKB-ARBA"/>
</dbReference>
<name>A0A395JN06_9GAMM</name>